<accession>A0A2P6TD78</accession>
<evidence type="ECO:0000256" key="1">
    <source>
        <dbReference type="ARBA" id="ARBA00004141"/>
    </source>
</evidence>
<reference evidence="7 8" key="1">
    <citation type="journal article" date="2018" name="Plant J.">
        <title>Genome sequences of Chlorella sorokiniana UTEX 1602 and Micractinium conductrix SAG 241.80: implications to maltose excretion by a green alga.</title>
        <authorList>
            <person name="Arriola M.B."/>
            <person name="Velmurugan N."/>
            <person name="Zhang Y."/>
            <person name="Plunkett M.H."/>
            <person name="Hondzo H."/>
            <person name="Barney B.M."/>
        </authorList>
    </citation>
    <scope>NUCLEOTIDE SEQUENCE [LARGE SCALE GENOMIC DNA]</scope>
    <source>
        <strain evidence="8">UTEX 1602</strain>
    </source>
</reference>
<dbReference type="GO" id="GO:0016020">
    <property type="term" value="C:membrane"/>
    <property type="evidence" value="ECO:0007669"/>
    <property type="project" value="UniProtKB-SubCell"/>
</dbReference>
<evidence type="ECO:0000256" key="2">
    <source>
        <dbReference type="ARBA" id="ARBA00006824"/>
    </source>
</evidence>
<gene>
    <name evidence="7" type="ORF">C2E21_9010</name>
</gene>
<dbReference type="Proteomes" id="UP000239899">
    <property type="component" value="Unassembled WGS sequence"/>
</dbReference>
<dbReference type="Pfam" id="PF04117">
    <property type="entry name" value="Mpv17_PMP22"/>
    <property type="match status" value="1"/>
</dbReference>
<comment type="subcellular location">
    <subcellularLocation>
        <location evidence="1">Membrane</location>
        <topology evidence="1">Multi-pass membrane protein</topology>
    </subcellularLocation>
</comment>
<keyword evidence="3" id="KW-0812">Transmembrane</keyword>
<dbReference type="STRING" id="3076.A0A2P6TD78"/>
<keyword evidence="5" id="KW-0472">Membrane</keyword>
<dbReference type="InterPro" id="IPR007248">
    <property type="entry name" value="Mpv17_PMP22"/>
</dbReference>
<evidence type="ECO:0000256" key="4">
    <source>
        <dbReference type="ARBA" id="ARBA00022989"/>
    </source>
</evidence>
<dbReference type="GO" id="GO:0005737">
    <property type="term" value="C:cytoplasm"/>
    <property type="evidence" value="ECO:0007669"/>
    <property type="project" value="TreeGrafter"/>
</dbReference>
<evidence type="ECO:0000313" key="7">
    <source>
        <dbReference type="EMBL" id="PRW20594.1"/>
    </source>
</evidence>
<evidence type="ECO:0000256" key="5">
    <source>
        <dbReference type="ARBA" id="ARBA00023136"/>
    </source>
</evidence>
<dbReference type="PANTHER" id="PTHR11266">
    <property type="entry name" value="PEROXISOMAL MEMBRANE PROTEIN 2, PXMP2 MPV17"/>
    <property type="match status" value="1"/>
</dbReference>
<evidence type="ECO:0000313" key="8">
    <source>
        <dbReference type="Proteomes" id="UP000239899"/>
    </source>
</evidence>
<comment type="caution">
    <text evidence="7">The sequence shown here is derived from an EMBL/GenBank/DDBJ whole genome shotgun (WGS) entry which is preliminary data.</text>
</comment>
<dbReference type="AlphaFoldDB" id="A0A2P6TD78"/>
<protein>
    <submittedName>
        <fullName evidence="7">Peroxisomal membrane PMP22</fullName>
    </submittedName>
</protein>
<dbReference type="OrthoDB" id="10267969at2759"/>
<evidence type="ECO:0000256" key="3">
    <source>
        <dbReference type="ARBA" id="ARBA00022692"/>
    </source>
</evidence>
<comment type="similarity">
    <text evidence="2 6">Belongs to the peroxisomal membrane protein PXMP2/4 family.</text>
</comment>
<keyword evidence="4" id="KW-1133">Transmembrane helix</keyword>
<proteinExistence type="inferred from homology"/>
<dbReference type="EMBL" id="LHPG02000023">
    <property type="protein sequence ID" value="PRW20594.1"/>
    <property type="molecule type" value="Genomic_DNA"/>
</dbReference>
<sequence>MASSSILTVAWRRYLQQLDQRPLRTKALTAAVLSALSDLLAQRLAGSARTPVNWRRTLAIALYGFLWGGPSAHFWQQFLAGALPNRKRDSSVTAKRVLLDQLSYGPVQNAAFMVFMAKVVEGRSWGATGDKLRKDFGAVQRRGWRVWPLASWVNQQFVPLQLRVVFLNLVALGWTTSLILSSRTAPKLLKAA</sequence>
<keyword evidence="8" id="KW-1185">Reference proteome</keyword>
<dbReference type="PANTHER" id="PTHR11266:SF46">
    <property type="entry name" value="OS08G0566900 PROTEIN"/>
    <property type="match status" value="1"/>
</dbReference>
<organism evidence="7 8">
    <name type="scientific">Chlorella sorokiniana</name>
    <name type="common">Freshwater green alga</name>
    <dbReference type="NCBI Taxonomy" id="3076"/>
    <lineage>
        <taxon>Eukaryota</taxon>
        <taxon>Viridiplantae</taxon>
        <taxon>Chlorophyta</taxon>
        <taxon>core chlorophytes</taxon>
        <taxon>Trebouxiophyceae</taxon>
        <taxon>Chlorellales</taxon>
        <taxon>Chlorellaceae</taxon>
        <taxon>Chlorella clade</taxon>
        <taxon>Chlorella</taxon>
    </lineage>
</organism>
<evidence type="ECO:0000256" key="6">
    <source>
        <dbReference type="RuleBase" id="RU363053"/>
    </source>
</evidence>
<name>A0A2P6TD78_CHLSO</name>